<comment type="caution">
    <text evidence="5">The sequence shown here is derived from an EMBL/GenBank/DDBJ whole genome shotgun (WGS) entry which is preliminary data.</text>
</comment>
<organism evidence="5 6">
    <name type="scientific">Glycomyces endophyticus</name>
    <dbReference type="NCBI Taxonomy" id="480996"/>
    <lineage>
        <taxon>Bacteria</taxon>
        <taxon>Bacillati</taxon>
        <taxon>Actinomycetota</taxon>
        <taxon>Actinomycetes</taxon>
        <taxon>Glycomycetales</taxon>
        <taxon>Glycomycetaceae</taxon>
        <taxon>Glycomyces</taxon>
    </lineage>
</organism>
<name>A0ABN2GFP7_9ACTN</name>
<dbReference type="InterPro" id="IPR019791">
    <property type="entry name" value="Haem_peroxidase_animal"/>
</dbReference>
<keyword evidence="5" id="KW-0575">Peroxidase</keyword>
<evidence type="ECO:0000256" key="2">
    <source>
        <dbReference type="ARBA" id="ARBA00022525"/>
    </source>
</evidence>
<evidence type="ECO:0000256" key="3">
    <source>
        <dbReference type="ARBA" id="ARBA00023180"/>
    </source>
</evidence>
<keyword evidence="3" id="KW-0325">Glycoprotein</keyword>
<dbReference type="Gene3D" id="1.10.640.10">
    <property type="entry name" value="Haem peroxidase domain superfamily, animal type"/>
    <property type="match status" value="1"/>
</dbReference>
<dbReference type="PANTHER" id="PTHR11475:SF4">
    <property type="entry name" value="CHORION PEROXIDASE"/>
    <property type="match status" value="1"/>
</dbReference>
<keyword evidence="6" id="KW-1185">Reference proteome</keyword>
<sequence length="513" mass="56019">MHTRARRQARARAQLSRRLFLAGVGATAAAAAGIGAIGLADAQPRPTPANRFGRMFPNLPPYVPADERCRQAMLAIGAVGGIMDADDDLAAGPVQLILDPALSAGNPDNPDHTAGITFLGQFLDHDMTFDQTSPLGTPTRPEDSPNDRTPALDLDTVYGGGPGVDPELYESDRRHLRVESGGLFEDVPRQGGGTAIIGDPRNDENAILSGLHAAFLLFHNRVVDRLVGTGYGGDVFTEARRLVTWHYQWIIVHTFLPLVCGQDVVDDVLDNGRDHYRPEPGPAFMPIEFQIAYRMGHSMIRPSYRLNLQGDDGGPFFGFIFDPAAAFEDDPSDLRGGVRKPRRFVGWQTFFDFGDGQVRPNKRLDTVISTPLFRLPLGAITGGQPPISLAQRNLLRHMTWSVPAGQRIAQNMGHQMLMLQDDMAPYGIALENQTPLWFYVLAEAEQLADGRRLGPTGARLVAEVFLGLLELDPSSYLAAAPTWRPTLPSTTTGDFRMQDLLRFAGVDPAARGQ</sequence>
<dbReference type="PROSITE" id="PS50292">
    <property type="entry name" value="PEROXIDASE_3"/>
    <property type="match status" value="1"/>
</dbReference>
<comment type="subcellular location">
    <subcellularLocation>
        <location evidence="1">Secreted</location>
    </subcellularLocation>
</comment>
<proteinExistence type="predicted"/>
<evidence type="ECO:0000256" key="1">
    <source>
        <dbReference type="ARBA" id="ARBA00004613"/>
    </source>
</evidence>
<dbReference type="SUPFAM" id="SSF48113">
    <property type="entry name" value="Heme-dependent peroxidases"/>
    <property type="match status" value="1"/>
</dbReference>
<dbReference type="Pfam" id="PF03098">
    <property type="entry name" value="An_peroxidase"/>
    <property type="match status" value="1"/>
</dbReference>
<dbReference type="CDD" id="cd09819">
    <property type="entry name" value="An_peroxidase_bacterial_1"/>
    <property type="match status" value="1"/>
</dbReference>
<evidence type="ECO:0000313" key="5">
    <source>
        <dbReference type="EMBL" id="GAA1670515.1"/>
    </source>
</evidence>
<dbReference type="GO" id="GO:0004601">
    <property type="term" value="F:peroxidase activity"/>
    <property type="evidence" value="ECO:0007669"/>
    <property type="project" value="UniProtKB-KW"/>
</dbReference>
<gene>
    <name evidence="5" type="ORF">GCM10009830_15550</name>
</gene>
<keyword evidence="2" id="KW-0964">Secreted</keyword>
<dbReference type="Proteomes" id="UP001499851">
    <property type="component" value="Unassembled WGS sequence"/>
</dbReference>
<dbReference type="EMBL" id="BAAAQF010000005">
    <property type="protein sequence ID" value="GAA1670515.1"/>
    <property type="molecule type" value="Genomic_DNA"/>
</dbReference>
<dbReference type="PANTHER" id="PTHR11475">
    <property type="entry name" value="OXIDASE/PEROXIDASE"/>
    <property type="match status" value="1"/>
</dbReference>
<feature type="region of interest" description="Disordered" evidence="4">
    <location>
        <begin position="130"/>
        <end position="157"/>
    </location>
</feature>
<protein>
    <submittedName>
        <fullName evidence="5">Heme peroxidase family protein</fullName>
    </submittedName>
</protein>
<dbReference type="InterPro" id="IPR037120">
    <property type="entry name" value="Haem_peroxidase_sf_animal"/>
</dbReference>
<dbReference type="RefSeq" id="WP_344484059.1">
    <property type="nucleotide sequence ID" value="NZ_BAAAQF010000005.1"/>
</dbReference>
<accession>A0ABN2GFP7</accession>
<dbReference type="PROSITE" id="PS51318">
    <property type="entry name" value="TAT"/>
    <property type="match status" value="1"/>
</dbReference>
<dbReference type="InterPro" id="IPR010255">
    <property type="entry name" value="Haem_peroxidase_sf"/>
</dbReference>
<evidence type="ECO:0000256" key="4">
    <source>
        <dbReference type="SAM" id="MobiDB-lite"/>
    </source>
</evidence>
<evidence type="ECO:0000313" key="6">
    <source>
        <dbReference type="Proteomes" id="UP001499851"/>
    </source>
</evidence>
<keyword evidence="5" id="KW-0560">Oxidoreductase</keyword>
<reference evidence="5 6" key="1">
    <citation type="journal article" date="2019" name="Int. J. Syst. Evol. Microbiol.">
        <title>The Global Catalogue of Microorganisms (GCM) 10K type strain sequencing project: providing services to taxonomists for standard genome sequencing and annotation.</title>
        <authorList>
            <consortium name="The Broad Institute Genomics Platform"/>
            <consortium name="The Broad Institute Genome Sequencing Center for Infectious Disease"/>
            <person name="Wu L."/>
            <person name="Ma J."/>
        </authorList>
    </citation>
    <scope>NUCLEOTIDE SEQUENCE [LARGE SCALE GENOMIC DNA]</scope>
    <source>
        <strain evidence="5 6">JCM 16001</strain>
    </source>
</reference>
<dbReference type="InterPro" id="IPR006311">
    <property type="entry name" value="TAT_signal"/>
</dbReference>